<keyword evidence="3 6" id="KW-0812">Transmembrane</keyword>
<evidence type="ECO:0000256" key="3">
    <source>
        <dbReference type="ARBA" id="ARBA00022692"/>
    </source>
</evidence>
<organism evidence="9 10">
    <name type="scientific">Microvirga splendida</name>
    <dbReference type="NCBI Taxonomy" id="2795727"/>
    <lineage>
        <taxon>Bacteria</taxon>
        <taxon>Pseudomonadati</taxon>
        <taxon>Pseudomonadota</taxon>
        <taxon>Alphaproteobacteria</taxon>
        <taxon>Hyphomicrobiales</taxon>
        <taxon>Methylobacteriaceae</taxon>
        <taxon>Microvirga</taxon>
    </lineage>
</organism>
<gene>
    <name evidence="9" type="ORF">JAO75_09135</name>
</gene>
<dbReference type="CDD" id="cd02862">
    <property type="entry name" value="NorE_like"/>
    <property type="match status" value="1"/>
</dbReference>
<proteinExistence type="inferred from homology"/>
<dbReference type="Pfam" id="PF00510">
    <property type="entry name" value="COX3"/>
    <property type="match status" value="1"/>
</dbReference>
<evidence type="ECO:0000256" key="7">
    <source>
        <dbReference type="SAM" id="Phobius"/>
    </source>
</evidence>
<evidence type="ECO:0000256" key="4">
    <source>
        <dbReference type="ARBA" id="ARBA00022989"/>
    </source>
</evidence>
<dbReference type="InterPro" id="IPR024791">
    <property type="entry name" value="Cyt_c/ubiquinol_Oxase_su3"/>
</dbReference>
<accession>A0ABS0XZU6</accession>
<dbReference type="PANTHER" id="PTHR11403">
    <property type="entry name" value="CYTOCHROME C OXIDASE SUBUNIT III"/>
    <property type="match status" value="1"/>
</dbReference>
<dbReference type="Proteomes" id="UP000620670">
    <property type="component" value="Unassembled WGS sequence"/>
</dbReference>
<dbReference type="EMBL" id="JAELXT010000007">
    <property type="protein sequence ID" value="MBJ6125576.1"/>
    <property type="molecule type" value="Genomic_DNA"/>
</dbReference>
<keyword evidence="10" id="KW-1185">Reference proteome</keyword>
<dbReference type="PROSITE" id="PS50253">
    <property type="entry name" value="COX3"/>
    <property type="match status" value="1"/>
</dbReference>
<reference evidence="10" key="1">
    <citation type="submission" date="2020-12" db="EMBL/GenBank/DDBJ databases">
        <title>Hymenobacter sp.</title>
        <authorList>
            <person name="Kim M.K."/>
        </authorList>
    </citation>
    <scope>NUCLEOTIDE SEQUENCE [LARGE SCALE GENOMIC DNA]</scope>
    <source>
        <strain evidence="10">BT325</strain>
    </source>
</reference>
<dbReference type="SUPFAM" id="SSF81452">
    <property type="entry name" value="Cytochrome c oxidase subunit III-like"/>
    <property type="match status" value="1"/>
</dbReference>
<protein>
    <submittedName>
        <fullName evidence="9">Cytochrome c oxidase subunit 3 family protein</fullName>
    </submittedName>
</protein>
<dbReference type="RefSeq" id="WP_199048510.1">
    <property type="nucleotide sequence ID" value="NZ_JAELXT010000007.1"/>
</dbReference>
<feature type="transmembrane region" description="Helical" evidence="7">
    <location>
        <begin position="138"/>
        <end position="162"/>
    </location>
</feature>
<evidence type="ECO:0000256" key="2">
    <source>
        <dbReference type="ARBA" id="ARBA00010581"/>
    </source>
</evidence>
<comment type="caution">
    <text evidence="9">The sequence shown here is derived from an EMBL/GenBank/DDBJ whole genome shotgun (WGS) entry which is preliminary data.</text>
</comment>
<feature type="transmembrane region" description="Helical" evidence="7">
    <location>
        <begin position="99"/>
        <end position="118"/>
    </location>
</feature>
<evidence type="ECO:0000256" key="6">
    <source>
        <dbReference type="RuleBase" id="RU003376"/>
    </source>
</evidence>
<keyword evidence="5 7" id="KW-0472">Membrane</keyword>
<evidence type="ECO:0000256" key="1">
    <source>
        <dbReference type="ARBA" id="ARBA00004141"/>
    </source>
</evidence>
<feature type="transmembrane region" description="Helical" evidence="7">
    <location>
        <begin position="174"/>
        <end position="193"/>
    </location>
</feature>
<comment type="subcellular location">
    <subcellularLocation>
        <location evidence="6">Cell membrane</location>
        <topology evidence="6">Multi-pass membrane protein</topology>
    </subcellularLocation>
    <subcellularLocation>
        <location evidence="1">Membrane</location>
        <topology evidence="1">Multi-pass membrane protein</topology>
    </subcellularLocation>
</comment>
<feature type="transmembrane region" description="Helical" evidence="7">
    <location>
        <begin position="28"/>
        <end position="47"/>
    </location>
</feature>
<dbReference type="InterPro" id="IPR035973">
    <property type="entry name" value="Cyt_c_oxidase_su3-like_sf"/>
</dbReference>
<evidence type="ECO:0000313" key="10">
    <source>
        <dbReference type="Proteomes" id="UP000620670"/>
    </source>
</evidence>
<feature type="transmembrane region" description="Helical" evidence="7">
    <location>
        <begin position="67"/>
        <end position="87"/>
    </location>
</feature>
<dbReference type="InterPro" id="IPR013833">
    <property type="entry name" value="Cyt_c_oxidase_su3_a-hlx"/>
</dbReference>
<evidence type="ECO:0000313" key="9">
    <source>
        <dbReference type="EMBL" id="MBJ6125576.1"/>
    </source>
</evidence>
<sequence>MDPATAANAAQEDRPWGALSDLPGHPMMWVLILTEVVTFGLLFLTFAVTKAVHSDLFAAGQAQLDPVLGGINTLVLITSGWLAALAVEVRSTGQRGAARLQLGGAMALGLVFIVIKVAEYAAKAQAGIGLETDTFFTLYFLLTGFHLLHVVLGIVILAAVALSDSIENLKTGTAFWHMVDLVWVVMYPLVYLIG</sequence>
<dbReference type="InterPro" id="IPR000298">
    <property type="entry name" value="Cyt_c_oxidase-like_su3"/>
</dbReference>
<evidence type="ECO:0000259" key="8">
    <source>
        <dbReference type="PROSITE" id="PS50253"/>
    </source>
</evidence>
<evidence type="ECO:0000256" key="5">
    <source>
        <dbReference type="ARBA" id="ARBA00023136"/>
    </source>
</evidence>
<keyword evidence="4 7" id="KW-1133">Transmembrane helix</keyword>
<comment type="similarity">
    <text evidence="2 6">Belongs to the cytochrome c oxidase subunit 3 family.</text>
</comment>
<dbReference type="PANTHER" id="PTHR11403:SF6">
    <property type="entry name" value="NITRIC OXIDE REDUCTASE SUBUNIT E"/>
    <property type="match status" value="1"/>
</dbReference>
<name>A0ABS0XZU6_9HYPH</name>
<dbReference type="Gene3D" id="1.20.120.80">
    <property type="entry name" value="Cytochrome c oxidase, subunit III, four-helix bundle"/>
    <property type="match status" value="1"/>
</dbReference>
<feature type="domain" description="Heme-copper oxidase subunit III family profile" evidence="8">
    <location>
        <begin position="28"/>
        <end position="194"/>
    </location>
</feature>